<evidence type="ECO:0000256" key="1">
    <source>
        <dbReference type="SAM" id="SignalP"/>
    </source>
</evidence>
<dbReference type="Proteomes" id="UP000095300">
    <property type="component" value="Unassembled WGS sequence"/>
</dbReference>
<dbReference type="VEuPathDB" id="VectorBase:SCAU011250"/>
<organism evidence="2 3">
    <name type="scientific">Stomoxys calcitrans</name>
    <name type="common">Stable fly</name>
    <name type="synonym">Conops calcitrans</name>
    <dbReference type="NCBI Taxonomy" id="35570"/>
    <lineage>
        <taxon>Eukaryota</taxon>
        <taxon>Metazoa</taxon>
        <taxon>Ecdysozoa</taxon>
        <taxon>Arthropoda</taxon>
        <taxon>Hexapoda</taxon>
        <taxon>Insecta</taxon>
        <taxon>Pterygota</taxon>
        <taxon>Neoptera</taxon>
        <taxon>Endopterygota</taxon>
        <taxon>Diptera</taxon>
        <taxon>Brachycera</taxon>
        <taxon>Muscomorpha</taxon>
        <taxon>Muscoidea</taxon>
        <taxon>Muscidae</taxon>
        <taxon>Stomoxys</taxon>
    </lineage>
</organism>
<accession>A0A1I8PUJ7</accession>
<gene>
    <name evidence="2" type="primary">106087706</name>
</gene>
<proteinExistence type="predicted"/>
<keyword evidence="3" id="KW-1185">Reference proteome</keyword>
<evidence type="ECO:0000313" key="3">
    <source>
        <dbReference type="Proteomes" id="UP000095300"/>
    </source>
</evidence>
<feature type="chain" id="PRO_5009327270" evidence="1">
    <location>
        <begin position="20"/>
        <end position="232"/>
    </location>
</feature>
<reference evidence="2" key="1">
    <citation type="submission" date="2020-05" db="UniProtKB">
        <authorList>
            <consortium name="EnsemblMetazoa"/>
        </authorList>
    </citation>
    <scope>IDENTIFICATION</scope>
    <source>
        <strain evidence="2">USDA</strain>
    </source>
</reference>
<protein>
    <submittedName>
        <fullName evidence="2">Uncharacterized protein</fullName>
    </submittedName>
</protein>
<evidence type="ECO:0000313" key="2">
    <source>
        <dbReference type="EnsemblMetazoa" id="SCAU011250-PA"/>
    </source>
</evidence>
<dbReference type="AlphaFoldDB" id="A0A1I8PUJ7"/>
<sequence>MKQCLKLIFSLAALQISVLETLSTFDSPGPVYYYLCNQSMEIKSQEALLYASSHSELFQYTLEFFESHQGVEKLDSQTLENLRNDLAHFNQSIEKLKSDPDNCQLQRDVSNQISELRSRTRDHLYEDAEQIAHWRSQDRLDQNSVVEHSKKIIATVKEELPNVVEKYKQGLGENERKDFENIVTQKANLFAGLHAMYKAKMEAAAPTVIQSGDAYCNNYEISLVLALLQKLS</sequence>
<feature type="signal peptide" evidence="1">
    <location>
        <begin position="1"/>
        <end position="19"/>
    </location>
</feature>
<dbReference type="EnsemblMetazoa" id="SCAU011250-RA">
    <property type="protein sequence ID" value="SCAU011250-PA"/>
    <property type="gene ID" value="SCAU011250"/>
</dbReference>
<keyword evidence="1" id="KW-0732">Signal</keyword>
<name>A0A1I8PUJ7_STOCA</name>